<dbReference type="InterPro" id="IPR013517">
    <property type="entry name" value="FG-GAP"/>
</dbReference>
<dbReference type="Pfam" id="PF13517">
    <property type="entry name" value="FG-GAP_3"/>
    <property type="match status" value="2"/>
</dbReference>
<dbReference type="InterPro" id="IPR027039">
    <property type="entry name" value="Crtac1"/>
</dbReference>
<dbReference type="SUPFAM" id="SSF69318">
    <property type="entry name" value="Integrin alpha N-terminal domain"/>
    <property type="match status" value="1"/>
</dbReference>
<dbReference type="EMBL" id="CP134536">
    <property type="protein sequence ID" value="WNH11963.1"/>
    <property type="molecule type" value="Genomic_DNA"/>
</dbReference>
<protein>
    <submittedName>
        <fullName evidence="2">VCBS repeat-containing protein</fullName>
    </submittedName>
</protein>
<proteinExistence type="predicted"/>
<dbReference type="PROSITE" id="PS51257">
    <property type="entry name" value="PROKAR_LIPOPROTEIN"/>
    <property type="match status" value="1"/>
</dbReference>
<gene>
    <name evidence="2" type="ORF">RHP49_13800</name>
</gene>
<accession>A0ABY9Y247</accession>
<name>A0ABY9Y247_9FLAO</name>
<evidence type="ECO:0000313" key="3">
    <source>
        <dbReference type="Proteomes" id="UP001303407"/>
    </source>
</evidence>
<reference evidence="2 3" key="1">
    <citation type="submission" date="2023-09" db="EMBL/GenBank/DDBJ databases">
        <title>Thalassobella suaedae gen. nov., sp. nov., a marine bacterium of the family Flavobacteriaceae isolated from a halophyte Suaeda japonica.</title>
        <authorList>
            <person name="Lee S.Y."/>
            <person name="Hwang C.Y."/>
        </authorList>
    </citation>
    <scope>NUCLEOTIDE SEQUENCE [LARGE SCALE GENOMIC DNA]</scope>
    <source>
        <strain evidence="2 3">HL-DH10</strain>
    </source>
</reference>
<evidence type="ECO:0000256" key="1">
    <source>
        <dbReference type="ARBA" id="ARBA00022729"/>
    </source>
</evidence>
<dbReference type="PANTHER" id="PTHR16026">
    <property type="entry name" value="CARTILAGE ACIDIC PROTEIN 1"/>
    <property type="match status" value="1"/>
</dbReference>
<sequence>MSISKKIIVIILLVYSCKQDKLETEIESNSTSSAVENNTLFILIDSNQSNVTFNNHIEENFDNFFAVFNYVYNGAGVAIGDINNDGLSDIYFTGNEVPNKLYLNKGNFKFEDITNSAGVSGGNGWHNGVVMADVNADGFLDIYICRGGKQATDTDRSNLLYINQGDATFIEQASAYGLDDTGYSIMASFFDADNDNDLDMFLTNRPNTFFMGYKQVLIGKEKQDGRFRDKLYINNDGNFKEVGIQSGIKNNFGYGLGLATTDMNNDGKTDIYVSNDYLERDYLYINQGKNSFKDELTTRLNHIPFYAMGVDVVDFNNDGFEDIMQLEMMPEDYERSKTTMASMNTKLFNDMTTNGFHYQYMHNMLQLNRGKGIFSDIGQYSGLSKTDRLELVMFR</sequence>
<dbReference type="RefSeq" id="WP_415861944.1">
    <property type="nucleotide sequence ID" value="NZ_CP134536.1"/>
</dbReference>
<dbReference type="Gene3D" id="2.130.10.130">
    <property type="entry name" value="Integrin alpha, N-terminal"/>
    <property type="match status" value="2"/>
</dbReference>
<keyword evidence="3" id="KW-1185">Reference proteome</keyword>
<evidence type="ECO:0000313" key="2">
    <source>
        <dbReference type="EMBL" id="WNH11963.1"/>
    </source>
</evidence>
<keyword evidence="1" id="KW-0732">Signal</keyword>
<dbReference type="PANTHER" id="PTHR16026:SF0">
    <property type="entry name" value="CARTILAGE ACIDIC PROTEIN 1"/>
    <property type="match status" value="1"/>
</dbReference>
<dbReference type="Proteomes" id="UP001303407">
    <property type="component" value="Chromosome"/>
</dbReference>
<dbReference type="InterPro" id="IPR028994">
    <property type="entry name" value="Integrin_alpha_N"/>
</dbReference>
<organism evidence="2 3">
    <name type="scientific">Thalassobellus suaedae</name>
    <dbReference type="NCBI Taxonomy" id="3074124"/>
    <lineage>
        <taxon>Bacteria</taxon>
        <taxon>Pseudomonadati</taxon>
        <taxon>Bacteroidota</taxon>
        <taxon>Flavobacteriia</taxon>
        <taxon>Flavobacteriales</taxon>
        <taxon>Flavobacteriaceae</taxon>
        <taxon>Thalassobellus</taxon>
    </lineage>
</organism>